<protein>
    <submittedName>
        <fullName evidence="1">Uncharacterized protein</fullName>
    </submittedName>
</protein>
<keyword evidence="2" id="KW-1185">Reference proteome</keyword>
<dbReference type="AlphaFoldDB" id="A0AAV4XEA0"/>
<name>A0AAV4XEA0_CAEEX</name>
<sequence>MLFYDDMYILNSGKKILQQNKPFNNKKRLNTPVYIKGIHLQQYPASCQTEISYKSCTNSILELLDFLILSLFYRLFSSPSVSSSLFFTHHLIFRSVHDKESKLSSGVSKKKITAIIKEKQL</sequence>
<evidence type="ECO:0000313" key="2">
    <source>
        <dbReference type="Proteomes" id="UP001054945"/>
    </source>
</evidence>
<proteinExistence type="predicted"/>
<comment type="caution">
    <text evidence="1">The sequence shown here is derived from an EMBL/GenBank/DDBJ whole genome shotgun (WGS) entry which is preliminary data.</text>
</comment>
<organism evidence="1 2">
    <name type="scientific">Caerostris extrusa</name>
    <name type="common">Bark spider</name>
    <name type="synonym">Caerostris bankana</name>
    <dbReference type="NCBI Taxonomy" id="172846"/>
    <lineage>
        <taxon>Eukaryota</taxon>
        <taxon>Metazoa</taxon>
        <taxon>Ecdysozoa</taxon>
        <taxon>Arthropoda</taxon>
        <taxon>Chelicerata</taxon>
        <taxon>Arachnida</taxon>
        <taxon>Araneae</taxon>
        <taxon>Araneomorphae</taxon>
        <taxon>Entelegynae</taxon>
        <taxon>Araneoidea</taxon>
        <taxon>Araneidae</taxon>
        <taxon>Caerostris</taxon>
    </lineage>
</organism>
<accession>A0AAV4XEA0</accession>
<dbReference type="EMBL" id="BPLR01000278">
    <property type="protein sequence ID" value="GIY93547.1"/>
    <property type="molecule type" value="Genomic_DNA"/>
</dbReference>
<evidence type="ECO:0000313" key="1">
    <source>
        <dbReference type="EMBL" id="GIY93547.1"/>
    </source>
</evidence>
<gene>
    <name evidence="1" type="ORF">CEXT_372361</name>
</gene>
<dbReference type="Proteomes" id="UP001054945">
    <property type="component" value="Unassembled WGS sequence"/>
</dbReference>
<reference evidence="1 2" key="1">
    <citation type="submission" date="2021-06" db="EMBL/GenBank/DDBJ databases">
        <title>Caerostris extrusa draft genome.</title>
        <authorList>
            <person name="Kono N."/>
            <person name="Arakawa K."/>
        </authorList>
    </citation>
    <scope>NUCLEOTIDE SEQUENCE [LARGE SCALE GENOMIC DNA]</scope>
</reference>